<reference evidence="1" key="1">
    <citation type="submission" date="2013-05" db="EMBL/GenBank/DDBJ databases">
        <title>Genome assembly of Cystobacter fuscus DSM 2262.</title>
        <authorList>
            <person name="Sharma G."/>
            <person name="Khatri I."/>
            <person name="Kaur C."/>
            <person name="Mayilraj S."/>
            <person name="Subramanian S."/>
        </authorList>
    </citation>
    <scope>NUCLEOTIDE SEQUENCE [LARGE SCALE GENOMIC DNA]</scope>
    <source>
        <strain evidence="1">DSM 2262</strain>
    </source>
</reference>
<organism evidence="1 2">
    <name type="scientific">Cystobacter fuscus (strain ATCC 25194 / DSM 2262 / NBRC 100088 / M29)</name>
    <dbReference type="NCBI Taxonomy" id="1242864"/>
    <lineage>
        <taxon>Bacteria</taxon>
        <taxon>Pseudomonadati</taxon>
        <taxon>Myxococcota</taxon>
        <taxon>Myxococcia</taxon>
        <taxon>Myxococcales</taxon>
        <taxon>Cystobacterineae</taxon>
        <taxon>Archangiaceae</taxon>
        <taxon>Cystobacter</taxon>
    </lineage>
</organism>
<dbReference type="RefSeq" id="WP_002629895.1">
    <property type="nucleotide sequence ID" value="NZ_ANAH02000066.1"/>
</dbReference>
<sequence length="181" mass="18878">MSVLPSSTPPPSTGYTPPLELLQAADDMLLGASPGELADAARGYVAHGRPTGGHSAITGAELPDFDVCRPLVRAGWLAVVRELCPPPKEPSKGTITVHVPELKVDVSDLKPELERLEGLVNQLTTAPVSMSDLCHGARALAEASTLLSTSDSDASRAVAALVQDMAKCLSAQVRELTPPQP</sequence>
<dbReference type="EMBL" id="ANAH02000066">
    <property type="protein sequence ID" value="EPX56170.1"/>
    <property type="molecule type" value="Genomic_DNA"/>
</dbReference>
<evidence type="ECO:0000313" key="1">
    <source>
        <dbReference type="EMBL" id="EPX56170.1"/>
    </source>
</evidence>
<dbReference type="OrthoDB" id="5526743at2"/>
<evidence type="ECO:0000313" key="2">
    <source>
        <dbReference type="Proteomes" id="UP000011682"/>
    </source>
</evidence>
<comment type="caution">
    <text evidence="1">The sequence shown here is derived from an EMBL/GenBank/DDBJ whole genome shotgun (WGS) entry which is preliminary data.</text>
</comment>
<dbReference type="AlphaFoldDB" id="S9NVH4"/>
<name>S9NVH4_CYSF2</name>
<gene>
    <name evidence="1" type="ORF">D187_007512</name>
</gene>
<protein>
    <submittedName>
        <fullName evidence="1">Uncharacterized protein</fullName>
    </submittedName>
</protein>
<accession>S9NVH4</accession>
<proteinExistence type="predicted"/>
<keyword evidence="2" id="KW-1185">Reference proteome</keyword>
<dbReference type="Proteomes" id="UP000011682">
    <property type="component" value="Unassembled WGS sequence"/>
</dbReference>